<comment type="caution">
    <text evidence="1">The sequence shown here is derived from an EMBL/GenBank/DDBJ whole genome shotgun (WGS) entry which is preliminary data.</text>
</comment>
<evidence type="ECO:0008006" key="3">
    <source>
        <dbReference type="Google" id="ProtNLM"/>
    </source>
</evidence>
<evidence type="ECO:0000313" key="1">
    <source>
        <dbReference type="EMBL" id="NMQ21060.1"/>
    </source>
</evidence>
<protein>
    <recommendedName>
        <fullName evidence="3">DUF2188 domain-containing protein</fullName>
    </recommendedName>
</protein>
<name>A0ABX1TSX7_9GAMM</name>
<reference evidence="1 2" key="1">
    <citation type="submission" date="2019-03" db="EMBL/GenBank/DDBJ databases">
        <title>Metabolic reconstructions from genomes of highly enriched 'Candidatus Accumulibacter' and 'Candidatus Competibacter' bioreactor populations.</title>
        <authorList>
            <person name="Annavajhala M.K."/>
            <person name="Welles L."/>
            <person name="Abbas B."/>
            <person name="Sorokin D."/>
            <person name="Park H."/>
            <person name="Van Loosdrecht M."/>
            <person name="Chandran K."/>
        </authorList>
    </citation>
    <scope>NUCLEOTIDE SEQUENCE [LARGE SCALE GENOMIC DNA]</scope>
    <source>
        <strain evidence="1 2">SBR_G</strain>
    </source>
</reference>
<dbReference type="Proteomes" id="UP000760480">
    <property type="component" value="Unassembled WGS sequence"/>
</dbReference>
<dbReference type="EMBL" id="SPMZ01000075">
    <property type="protein sequence ID" value="NMQ21060.1"/>
    <property type="molecule type" value="Genomic_DNA"/>
</dbReference>
<sequence>MTTIRFAFYDPFAEVMYRFPTFQQAEEIAIKMGGTRVVELEDDQVIRRWRLENGSWQAINIRPRGQR</sequence>
<dbReference type="RefSeq" id="WP_169250325.1">
    <property type="nucleotide sequence ID" value="NZ_SPMZ01000075.1"/>
</dbReference>
<accession>A0ABX1TSX7</accession>
<proteinExistence type="predicted"/>
<evidence type="ECO:0000313" key="2">
    <source>
        <dbReference type="Proteomes" id="UP000760480"/>
    </source>
</evidence>
<organism evidence="1 2">
    <name type="scientific">Candidatus Competibacter phosphatis</name>
    <dbReference type="NCBI Taxonomy" id="221280"/>
    <lineage>
        <taxon>Bacteria</taxon>
        <taxon>Pseudomonadati</taxon>
        <taxon>Pseudomonadota</taxon>
        <taxon>Gammaproteobacteria</taxon>
        <taxon>Candidatus Competibacteraceae</taxon>
        <taxon>Candidatus Competibacter</taxon>
    </lineage>
</organism>
<keyword evidence="2" id="KW-1185">Reference proteome</keyword>
<gene>
    <name evidence="1" type="ORF">E4P82_18800</name>
</gene>